<organism evidence="1 2">
    <name type="scientific">Aristolochia fimbriata</name>
    <name type="common">White veined hardy Dutchman's pipe vine</name>
    <dbReference type="NCBI Taxonomy" id="158543"/>
    <lineage>
        <taxon>Eukaryota</taxon>
        <taxon>Viridiplantae</taxon>
        <taxon>Streptophyta</taxon>
        <taxon>Embryophyta</taxon>
        <taxon>Tracheophyta</taxon>
        <taxon>Spermatophyta</taxon>
        <taxon>Magnoliopsida</taxon>
        <taxon>Magnoliidae</taxon>
        <taxon>Piperales</taxon>
        <taxon>Aristolochiaceae</taxon>
        <taxon>Aristolochia</taxon>
    </lineage>
</organism>
<accession>A0AAV7EDT8</accession>
<gene>
    <name evidence="1" type="ORF">H6P81_013143</name>
</gene>
<sequence>MCQISGVQVEQEVVVRKSQRRFHGFLTQLAHLPHQINSEASRGKSSLGCIDNLFSSVKELSASGHTTSKDIKTLFLCPKLTPYFSCSN</sequence>
<proteinExistence type="predicted"/>
<keyword evidence="2" id="KW-1185">Reference proteome</keyword>
<reference evidence="1 2" key="1">
    <citation type="submission" date="2021-07" db="EMBL/GenBank/DDBJ databases">
        <title>The Aristolochia fimbriata genome: insights into angiosperm evolution, floral development and chemical biosynthesis.</title>
        <authorList>
            <person name="Jiao Y."/>
        </authorList>
    </citation>
    <scope>NUCLEOTIDE SEQUENCE [LARGE SCALE GENOMIC DNA]</scope>
    <source>
        <strain evidence="1">IBCAS-2021</strain>
        <tissue evidence="1">Leaf</tissue>
    </source>
</reference>
<name>A0AAV7EDT8_ARIFI</name>
<evidence type="ECO:0000313" key="1">
    <source>
        <dbReference type="EMBL" id="KAG9447015.1"/>
    </source>
</evidence>
<comment type="caution">
    <text evidence="1">The sequence shown here is derived from an EMBL/GenBank/DDBJ whole genome shotgun (WGS) entry which is preliminary data.</text>
</comment>
<dbReference type="AlphaFoldDB" id="A0AAV7EDT8"/>
<dbReference type="EMBL" id="JAINDJ010000005">
    <property type="protein sequence ID" value="KAG9447015.1"/>
    <property type="molecule type" value="Genomic_DNA"/>
</dbReference>
<dbReference type="Pfam" id="PF05056">
    <property type="entry name" value="DUF674"/>
    <property type="match status" value="1"/>
</dbReference>
<protein>
    <submittedName>
        <fullName evidence="1">Uncharacterized protein</fullName>
    </submittedName>
</protein>
<evidence type="ECO:0000313" key="2">
    <source>
        <dbReference type="Proteomes" id="UP000825729"/>
    </source>
</evidence>
<dbReference type="Proteomes" id="UP000825729">
    <property type="component" value="Unassembled WGS sequence"/>
</dbReference>
<dbReference type="InterPro" id="IPR007750">
    <property type="entry name" value="DUF674"/>
</dbReference>